<sequence length="103" mass="11241">MRCRCVLKVPSGSAFTGRFVGHSITARRPVMMFVVAVGAWMGTGPVARSEGEGEGLITDNDSRRDRWPVVPPAGIRRGHEPVSSVFSLTAPCYIPDRHQVLVH</sequence>
<dbReference type="Proteomes" id="UP000324222">
    <property type="component" value="Unassembled WGS sequence"/>
</dbReference>
<keyword evidence="2" id="KW-1185">Reference proteome</keyword>
<reference evidence="1 2" key="1">
    <citation type="submission" date="2019-05" db="EMBL/GenBank/DDBJ databases">
        <title>Another draft genome of Portunus trituberculatus and its Hox gene families provides insights of decapod evolution.</title>
        <authorList>
            <person name="Jeong J.-H."/>
            <person name="Song I."/>
            <person name="Kim S."/>
            <person name="Choi T."/>
            <person name="Kim D."/>
            <person name="Ryu S."/>
            <person name="Kim W."/>
        </authorList>
    </citation>
    <scope>NUCLEOTIDE SEQUENCE [LARGE SCALE GENOMIC DNA]</scope>
    <source>
        <tissue evidence="1">Muscle</tissue>
    </source>
</reference>
<comment type="caution">
    <text evidence="1">The sequence shown here is derived from an EMBL/GenBank/DDBJ whole genome shotgun (WGS) entry which is preliminary data.</text>
</comment>
<gene>
    <name evidence="1" type="ORF">E2C01_025723</name>
</gene>
<evidence type="ECO:0000313" key="1">
    <source>
        <dbReference type="EMBL" id="MPC32414.1"/>
    </source>
</evidence>
<name>A0A5B7EIQ3_PORTR</name>
<dbReference type="EMBL" id="VSRR010002621">
    <property type="protein sequence ID" value="MPC32414.1"/>
    <property type="molecule type" value="Genomic_DNA"/>
</dbReference>
<proteinExistence type="predicted"/>
<evidence type="ECO:0000313" key="2">
    <source>
        <dbReference type="Proteomes" id="UP000324222"/>
    </source>
</evidence>
<protein>
    <submittedName>
        <fullName evidence="1">Uncharacterized protein</fullName>
    </submittedName>
</protein>
<accession>A0A5B7EIQ3</accession>
<organism evidence="1 2">
    <name type="scientific">Portunus trituberculatus</name>
    <name type="common">Swimming crab</name>
    <name type="synonym">Neptunus trituberculatus</name>
    <dbReference type="NCBI Taxonomy" id="210409"/>
    <lineage>
        <taxon>Eukaryota</taxon>
        <taxon>Metazoa</taxon>
        <taxon>Ecdysozoa</taxon>
        <taxon>Arthropoda</taxon>
        <taxon>Crustacea</taxon>
        <taxon>Multicrustacea</taxon>
        <taxon>Malacostraca</taxon>
        <taxon>Eumalacostraca</taxon>
        <taxon>Eucarida</taxon>
        <taxon>Decapoda</taxon>
        <taxon>Pleocyemata</taxon>
        <taxon>Brachyura</taxon>
        <taxon>Eubrachyura</taxon>
        <taxon>Portunoidea</taxon>
        <taxon>Portunidae</taxon>
        <taxon>Portuninae</taxon>
        <taxon>Portunus</taxon>
    </lineage>
</organism>
<dbReference type="AlphaFoldDB" id="A0A5B7EIQ3"/>